<keyword evidence="2" id="KW-1185">Reference proteome</keyword>
<dbReference type="Proteomes" id="UP001281761">
    <property type="component" value="Unassembled WGS sequence"/>
</dbReference>
<organism evidence="1 2">
    <name type="scientific">Blattamonas nauphoetae</name>
    <dbReference type="NCBI Taxonomy" id="2049346"/>
    <lineage>
        <taxon>Eukaryota</taxon>
        <taxon>Metamonada</taxon>
        <taxon>Preaxostyla</taxon>
        <taxon>Oxymonadida</taxon>
        <taxon>Blattamonas</taxon>
    </lineage>
</organism>
<reference evidence="1 2" key="1">
    <citation type="journal article" date="2022" name="bioRxiv">
        <title>Genomics of Preaxostyla Flagellates Illuminates Evolutionary Transitions and the Path Towards Mitochondrial Loss.</title>
        <authorList>
            <person name="Novak L.V.F."/>
            <person name="Treitli S.C."/>
            <person name="Pyrih J."/>
            <person name="Halakuc P."/>
            <person name="Pipaliya S.V."/>
            <person name="Vacek V."/>
            <person name="Brzon O."/>
            <person name="Soukal P."/>
            <person name="Eme L."/>
            <person name="Dacks J.B."/>
            <person name="Karnkowska A."/>
            <person name="Elias M."/>
            <person name="Hampl V."/>
        </authorList>
    </citation>
    <scope>NUCLEOTIDE SEQUENCE [LARGE SCALE GENOMIC DNA]</scope>
    <source>
        <strain evidence="1">NAU3</strain>
        <tissue evidence="1">Gut</tissue>
    </source>
</reference>
<name>A0ABQ9XT05_9EUKA</name>
<evidence type="ECO:0000313" key="1">
    <source>
        <dbReference type="EMBL" id="KAK2954265.1"/>
    </source>
</evidence>
<proteinExistence type="predicted"/>
<dbReference type="EMBL" id="JARBJD010000080">
    <property type="protein sequence ID" value="KAK2954265.1"/>
    <property type="molecule type" value="Genomic_DNA"/>
</dbReference>
<comment type="caution">
    <text evidence="1">The sequence shown here is derived from an EMBL/GenBank/DDBJ whole genome shotgun (WGS) entry which is preliminary data.</text>
</comment>
<accession>A0ABQ9XT05</accession>
<protein>
    <submittedName>
        <fullName evidence="1">Uncharacterized protein</fullName>
    </submittedName>
</protein>
<gene>
    <name evidence="1" type="ORF">BLNAU_10764</name>
</gene>
<evidence type="ECO:0000313" key="2">
    <source>
        <dbReference type="Proteomes" id="UP001281761"/>
    </source>
</evidence>
<sequence length="526" mass="58842">MDSFSVDCSAFLNWSEDQQQSDEEQAVVYQSLVATMKLQPALDVSLEEKAVEFLESVNPYTHESADVLLNNPGRTTHESLTDFVHQVITAAAMKMLDCLIWSISARVHFALVKADLFPQLVSSLNPQSLSFAEAVDIHTDLLNIINQSLWLATPRALTYLKIEDGNEQQAVHETVFTQVLVPSELGNGTTQGGKDQQIGKEVYRMLRMEGMDDVTEQKLLNEESATPGQVILQPALDASLEGKAVRFLESVGSHTRTSADAFLGSFGQTTNLSSTNFMQSIVVLVSATSQTIITAAMNILVTLIEWCSVKVRLALVKADLIPQLVSSLNPQSLSFAEAVDIHVPLMSNIRQSVWLATPDGLTQLGIEDGDEQQAVHETVLKQVMVPSEKYLRHLCVNRYSIIDEELSNYFLILLARIIELCPYHQPTMDFVLHMPVFLTNPSYLTFFENDEAIYYCQALMIDKLQDWNIYGDQVQQIWNTVDQMLRMEGIEDVIDQKLGIAENEYGSLTVAHSITWYNLLGMNLPE</sequence>